<sequence>MIFSGVLKRCDETGKDINAHDAPRLFLISVYIVVYMAGINGVSLYSASQLYDAGFSMGWTGVLLANLPAALFFNYVTTTKGMARASRNMPVIRTVSLFGTLMAIISWMEQPDVRELQLILACTGFLGWMFYAFWYSRYGKCGNDL</sequence>
<keyword evidence="1" id="KW-1133">Transmembrane helix</keyword>
<dbReference type="InterPro" id="IPR036259">
    <property type="entry name" value="MFS_trans_sf"/>
</dbReference>
<proteinExistence type="predicted"/>
<protein>
    <submittedName>
        <fullName evidence="2">Uncharacterized protein</fullName>
    </submittedName>
</protein>
<feature type="transmembrane region" description="Helical" evidence="1">
    <location>
        <begin position="90"/>
        <end position="110"/>
    </location>
</feature>
<evidence type="ECO:0000313" key="2">
    <source>
        <dbReference type="EMBL" id="VAW80624.1"/>
    </source>
</evidence>
<keyword evidence="1" id="KW-0472">Membrane</keyword>
<feature type="transmembrane region" description="Helical" evidence="1">
    <location>
        <begin position="57"/>
        <end position="78"/>
    </location>
</feature>
<organism evidence="2">
    <name type="scientific">hydrothermal vent metagenome</name>
    <dbReference type="NCBI Taxonomy" id="652676"/>
    <lineage>
        <taxon>unclassified sequences</taxon>
        <taxon>metagenomes</taxon>
        <taxon>ecological metagenomes</taxon>
    </lineage>
</organism>
<dbReference type="SUPFAM" id="SSF103473">
    <property type="entry name" value="MFS general substrate transporter"/>
    <property type="match status" value="1"/>
</dbReference>
<accession>A0A3B0ZH59</accession>
<dbReference type="AlphaFoldDB" id="A0A3B0ZH59"/>
<gene>
    <name evidence="2" type="ORF">MNBD_GAMMA14-1498</name>
</gene>
<evidence type="ECO:0000256" key="1">
    <source>
        <dbReference type="SAM" id="Phobius"/>
    </source>
</evidence>
<reference evidence="2" key="1">
    <citation type="submission" date="2018-06" db="EMBL/GenBank/DDBJ databases">
        <authorList>
            <person name="Zhirakovskaya E."/>
        </authorList>
    </citation>
    <scope>NUCLEOTIDE SEQUENCE</scope>
</reference>
<name>A0A3B0ZH59_9ZZZZ</name>
<feature type="transmembrane region" description="Helical" evidence="1">
    <location>
        <begin position="25"/>
        <end position="45"/>
    </location>
</feature>
<dbReference type="EMBL" id="UOFM01000364">
    <property type="protein sequence ID" value="VAW80624.1"/>
    <property type="molecule type" value="Genomic_DNA"/>
</dbReference>
<keyword evidence="1" id="KW-0812">Transmembrane</keyword>
<feature type="transmembrane region" description="Helical" evidence="1">
    <location>
        <begin position="116"/>
        <end position="135"/>
    </location>
</feature>